<gene>
    <name evidence="3" type="ORF">K8V20_10585</name>
</gene>
<dbReference type="InterPro" id="IPR039248">
    <property type="entry name" value="Ptase_RsbX"/>
</dbReference>
<accession>A0A921ILJ9</accession>
<feature type="transmembrane region" description="Helical" evidence="1">
    <location>
        <begin position="229"/>
        <end position="249"/>
    </location>
</feature>
<dbReference type="Pfam" id="PF07228">
    <property type="entry name" value="SpoIIE"/>
    <property type="match status" value="1"/>
</dbReference>
<feature type="transmembrane region" description="Helical" evidence="1">
    <location>
        <begin position="31"/>
        <end position="51"/>
    </location>
</feature>
<reference evidence="3" key="1">
    <citation type="journal article" date="2021" name="PeerJ">
        <title>Extensive microbial diversity within the chicken gut microbiome revealed by metagenomics and culture.</title>
        <authorList>
            <person name="Gilroy R."/>
            <person name="Ravi A."/>
            <person name="Getino M."/>
            <person name="Pursley I."/>
            <person name="Horton D.L."/>
            <person name="Alikhan N.F."/>
            <person name="Baker D."/>
            <person name="Gharbi K."/>
            <person name="Hall N."/>
            <person name="Watson M."/>
            <person name="Adriaenssens E.M."/>
            <person name="Foster-Nyarko E."/>
            <person name="Jarju S."/>
            <person name="Secka A."/>
            <person name="Antonio M."/>
            <person name="Oren A."/>
            <person name="Chaudhuri R.R."/>
            <person name="La Ragione R."/>
            <person name="Hildebrand F."/>
            <person name="Pallen M.J."/>
        </authorList>
    </citation>
    <scope>NUCLEOTIDE SEQUENCE</scope>
    <source>
        <strain evidence="3">ChiBcec21-2208</strain>
    </source>
</reference>
<dbReference type="Gene3D" id="3.60.40.10">
    <property type="entry name" value="PPM-type phosphatase domain"/>
    <property type="match status" value="1"/>
</dbReference>
<keyword evidence="1" id="KW-0812">Transmembrane</keyword>
<protein>
    <submittedName>
        <fullName evidence="3">SpoIIE family protein phosphatase</fullName>
    </submittedName>
</protein>
<feature type="transmembrane region" description="Helical" evidence="1">
    <location>
        <begin position="142"/>
        <end position="163"/>
    </location>
</feature>
<evidence type="ECO:0000313" key="3">
    <source>
        <dbReference type="EMBL" id="HJG29072.1"/>
    </source>
</evidence>
<dbReference type="SMART" id="SM00331">
    <property type="entry name" value="PP2C_SIG"/>
    <property type="match status" value="1"/>
</dbReference>
<reference evidence="3" key="2">
    <citation type="submission" date="2021-09" db="EMBL/GenBank/DDBJ databases">
        <authorList>
            <person name="Gilroy R."/>
        </authorList>
    </citation>
    <scope>NUCLEOTIDE SEQUENCE</scope>
    <source>
        <strain evidence="3">ChiBcec21-2208</strain>
    </source>
</reference>
<dbReference type="InterPro" id="IPR045768">
    <property type="entry name" value="SpoIIE_N"/>
</dbReference>
<comment type="caution">
    <text evidence="3">The sequence shown here is derived from an EMBL/GenBank/DDBJ whole genome shotgun (WGS) entry which is preliminary data.</text>
</comment>
<evidence type="ECO:0000313" key="4">
    <source>
        <dbReference type="Proteomes" id="UP000782880"/>
    </source>
</evidence>
<evidence type="ECO:0000256" key="1">
    <source>
        <dbReference type="SAM" id="Phobius"/>
    </source>
</evidence>
<dbReference type="Pfam" id="PF19732">
    <property type="entry name" value="SpoIIE_N"/>
    <property type="match status" value="1"/>
</dbReference>
<dbReference type="PANTHER" id="PTHR35801:SF1">
    <property type="entry name" value="PHOSPHOSERINE PHOSPHATASE RSBX"/>
    <property type="match status" value="1"/>
</dbReference>
<dbReference type="SUPFAM" id="SSF81606">
    <property type="entry name" value="PP2C-like"/>
    <property type="match status" value="1"/>
</dbReference>
<name>A0A921ILJ9_9FIRM</name>
<dbReference type="PROSITE" id="PS51746">
    <property type="entry name" value="PPM_2"/>
    <property type="match status" value="1"/>
</dbReference>
<feature type="domain" description="PPM-type phosphatase" evidence="2">
    <location>
        <begin position="553"/>
        <end position="759"/>
    </location>
</feature>
<feature type="transmembrane region" description="Helical" evidence="1">
    <location>
        <begin position="58"/>
        <end position="82"/>
    </location>
</feature>
<feature type="transmembrane region" description="Helical" evidence="1">
    <location>
        <begin position="195"/>
        <end position="222"/>
    </location>
</feature>
<proteinExistence type="predicted"/>
<evidence type="ECO:0000259" key="2">
    <source>
        <dbReference type="PROSITE" id="PS51746"/>
    </source>
</evidence>
<dbReference type="InterPro" id="IPR036457">
    <property type="entry name" value="PPM-type-like_dom_sf"/>
</dbReference>
<keyword evidence="1" id="KW-0472">Membrane</keyword>
<dbReference type="AlphaFoldDB" id="A0A921ILJ9"/>
<sequence length="762" mass="78316">MAVFTNIKENVHTPESGIGVLLPAGARWSALAWQGAAAVTGAVLGAGQVYGGAAPFGLALVMGCPPAYLLASGVGALVGSLAFQPLTMGLKLAAGVAAAVAGRWLGGGQLRVGALTGGLALLTAQFLEIFFAGGILDPGQTVATGCTVLLAAGLGWAFVHFPLREPRGACLWLAVGVACLQRCSLGPLAPGLALAAAAGLCAAVAGTLEQTAVLSIALAAAITAASPSLCYAALSVALGSLAASCLFPGERWRCAGVFVVGCTVGALASPDAAGVLPLAAGGGLGLCTAVSLPGEWLRTVFPPPAPPAQTQGISGAARRLASVADTLSDIADTVNAVCARQMPPKGENFDFVVEHIARTTCQTCTRRSRCWVRGYATAMDGLYQLKPTLESSGHVEVEDLPGQLSVCIHPSDLCTAANHGYRLWRSRRQTRARATQLRAALTEQYSALAGALAQLAGRLGQAGLPDPRREGKVAQLFMGLGLDALECSVTSDLAGRLTVAVTIARTRFTEEEVTELTGEVSRICRRDLDLPEITHCRTVTMLSFGERPVFRAEFGAAGRPAKGQTVSGDALEQFCDTSGRAQMLLCDGMGTGRPAAVDGQMAARLTSQLLRAGFAAESAARLVNVALGLKSAEQESGATLDLLTIDLYTGRAGLFKAGAAPSFLVRGGVPRMLEGASLPMGVMDSLVGRSTTFGLDAGDWVVLVSDGALADGSEWLMQQLQLCAKLGHTPQQAAQTIADAAVRRAGEKQDDITVAVVRLAQP</sequence>
<dbReference type="PANTHER" id="PTHR35801">
    <property type="entry name" value="PHOSPHOSERINE PHOSPHATASE RSBX"/>
    <property type="match status" value="1"/>
</dbReference>
<dbReference type="InterPro" id="IPR001932">
    <property type="entry name" value="PPM-type_phosphatase-like_dom"/>
</dbReference>
<feature type="transmembrane region" description="Helical" evidence="1">
    <location>
        <begin position="112"/>
        <end position="136"/>
    </location>
</feature>
<dbReference type="EMBL" id="DYVE01000273">
    <property type="protein sequence ID" value="HJG29072.1"/>
    <property type="molecule type" value="Genomic_DNA"/>
</dbReference>
<feature type="transmembrane region" description="Helical" evidence="1">
    <location>
        <begin position="88"/>
        <end position="105"/>
    </location>
</feature>
<dbReference type="Proteomes" id="UP000782880">
    <property type="component" value="Unassembled WGS sequence"/>
</dbReference>
<organism evidence="3 4">
    <name type="scientific">Subdoligranulum variabile</name>
    <dbReference type="NCBI Taxonomy" id="214851"/>
    <lineage>
        <taxon>Bacteria</taxon>
        <taxon>Bacillati</taxon>
        <taxon>Bacillota</taxon>
        <taxon>Clostridia</taxon>
        <taxon>Eubacteriales</taxon>
        <taxon>Oscillospiraceae</taxon>
        <taxon>Subdoligranulum</taxon>
    </lineage>
</organism>
<keyword evidence="1" id="KW-1133">Transmembrane helix</keyword>